<dbReference type="EMBL" id="QAON01000008">
    <property type="protein sequence ID" value="PTQ89220.1"/>
    <property type="molecule type" value="Genomic_DNA"/>
</dbReference>
<dbReference type="PANTHER" id="PTHR10366">
    <property type="entry name" value="NAD DEPENDENT EPIMERASE/DEHYDRATASE"/>
    <property type="match status" value="1"/>
</dbReference>
<dbReference type="FunFam" id="3.40.50.720:FF:000336">
    <property type="entry name" value="Aldehyde reductase"/>
    <property type="match status" value="1"/>
</dbReference>
<reference evidence="3 4" key="1">
    <citation type="submission" date="2018-04" db="EMBL/GenBank/DDBJ databases">
        <title>Genomic Encyclopedia of Archaeal and Bacterial Type Strains, Phase II (KMG-II): from individual species to whole genera.</title>
        <authorList>
            <person name="Goeker M."/>
        </authorList>
    </citation>
    <scope>NUCLEOTIDE SEQUENCE [LARGE SCALE GENOMIC DNA]</scope>
    <source>
        <strain evidence="3 4">DSM 5822</strain>
    </source>
</reference>
<evidence type="ECO:0000313" key="4">
    <source>
        <dbReference type="Proteomes" id="UP000244223"/>
    </source>
</evidence>
<protein>
    <submittedName>
        <fullName evidence="3">Dihydroflavonol-4-reductase</fullName>
    </submittedName>
</protein>
<dbReference type="GO" id="GO:0016616">
    <property type="term" value="F:oxidoreductase activity, acting on the CH-OH group of donors, NAD or NADP as acceptor"/>
    <property type="evidence" value="ECO:0007669"/>
    <property type="project" value="TreeGrafter"/>
</dbReference>
<sequence>MTTPTLPESTMTPILVTGGSGYIASWIIKYLLEAGYTVHATVRDPAKQSSVGHLLKIAEQAKGTLKLFKADLLAEGSFNEAMQGCGIVMHTASPFVLEGFSDANEALVRPALEGTRNVLNAVNQCPTVHRVVLTSSVAAIYGDNEDILAVPSGVFTEEHWNTTSSVDHNPYQYSKAVAEREAWKLQKEQSRWDLVTINPAMVYGPSLTSGSQSASIDTLVQMGDGRLRTGVPKLTIGVVDVREVASAHLLAAFNPAAKGRFILNATELTMLKIGKILRHKYGSQYPFPRMEAPTFLVWAFGPLMGPITRDFVKRNVGLPLKFDNRRSRDILGVQYRPVEETFIEHFQQVIDDGLLKKKR</sequence>
<comment type="caution">
    <text evidence="3">The sequence shown here is derived from an EMBL/GenBank/DDBJ whole genome shotgun (WGS) entry which is preliminary data.</text>
</comment>
<dbReference type="PANTHER" id="PTHR10366:SF812">
    <property type="entry name" value="VPS9 DOMAIN-CONTAINING PROTEIN"/>
    <property type="match status" value="1"/>
</dbReference>
<name>A0A2T5IYZ1_9GAMM</name>
<organism evidence="3 4">
    <name type="scientific">Agitococcus lubricus</name>
    <dbReference type="NCBI Taxonomy" id="1077255"/>
    <lineage>
        <taxon>Bacteria</taxon>
        <taxon>Pseudomonadati</taxon>
        <taxon>Pseudomonadota</taxon>
        <taxon>Gammaproteobacteria</taxon>
        <taxon>Moraxellales</taxon>
        <taxon>Moraxellaceae</taxon>
        <taxon>Agitococcus</taxon>
    </lineage>
</organism>
<dbReference type="InterPro" id="IPR001509">
    <property type="entry name" value="Epimerase_deHydtase"/>
</dbReference>
<proteinExistence type="predicted"/>
<dbReference type="InterPro" id="IPR050425">
    <property type="entry name" value="NAD(P)_dehydrat-like"/>
</dbReference>
<keyword evidence="4" id="KW-1185">Reference proteome</keyword>
<dbReference type="Pfam" id="PF01370">
    <property type="entry name" value="Epimerase"/>
    <property type="match status" value="1"/>
</dbReference>
<dbReference type="SUPFAM" id="SSF51735">
    <property type="entry name" value="NAD(P)-binding Rossmann-fold domains"/>
    <property type="match status" value="1"/>
</dbReference>
<dbReference type="RefSeq" id="WP_107865856.1">
    <property type="nucleotide sequence ID" value="NZ_QAON01000008.1"/>
</dbReference>
<evidence type="ECO:0000259" key="2">
    <source>
        <dbReference type="Pfam" id="PF01370"/>
    </source>
</evidence>
<dbReference type="CDD" id="cd05227">
    <property type="entry name" value="AR_SDR_e"/>
    <property type="match status" value="1"/>
</dbReference>
<dbReference type="Gene3D" id="3.40.50.720">
    <property type="entry name" value="NAD(P)-binding Rossmann-like Domain"/>
    <property type="match status" value="1"/>
</dbReference>
<gene>
    <name evidence="3" type="ORF">C8N29_108104</name>
</gene>
<dbReference type="OrthoDB" id="9778052at2"/>
<keyword evidence="1" id="KW-0560">Oxidoreductase</keyword>
<dbReference type="InterPro" id="IPR036291">
    <property type="entry name" value="NAD(P)-bd_dom_sf"/>
</dbReference>
<dbReference type="Proteomes" id="UP000244223">
    <property type="component" value="Unassembled WGS sequence"/>
</dbReference>
<dbReference type="AlphaFoldDB" id="A0A2T5IYZ1"/>
<evidence type="ECO:0000313" key="3">
    <source>
        <dbReference type="EMBL" id="PTQ89220.1"/>
    </source>
</evidence>
<feature type="domain" description="NAD-dependent epimerase/dehydratase" evidence="2">
    <location>
        <begin position="14"/>
        <end position="257"/>
    </location>
</feature>
<accession>A0A2T5IYZ1</accession>
<evidence type="ECO:0000256" key="1">
    <source>
        <dbReference type="ARBA" id="ARBA00023002"/>
    </source>
</evidence>